<accession>A0A4U5JEF7</accession>
<dbReference type="InterPro" id="IPR002716">
    <property type="entry name" value="PIN_dom"/>
</dbReference>
<evidence type="ECO:0000259" key="1">
    <source>
        <dbReference type="Pfam" id="PF01850"/>
    </source>
</evidence>
<sequence length="130" mass="14858">MTVYVETGFFLALAKDTDRLQESAEAALDEHEVETSAFSYLELVLARERYEFDYVPLVANLLELVPVRDEEEKQVVLKAVNYYEEGMTPFDAFHAATAETRRLDVLSSEKDYENIEVSRVPLEPSDTGEE</sequence>
<organism evidence="2 3">
    <name type="scientific">Natronomonas salsuginis</name>
    <dbReference type="NCBI Taxonomy" id="2217661"/>
    <lineage>
        <taxon>Archaea</taxon>
        <taxon>Methanobacteriati</taxon>
        <taxon>Methanobacteriota</taxon>
        <taxon>Stenosarchaea group</taxon>
        <taxon>Halobacteria</taxon>
        <taxon>Halobacteriales</taxon>
        <taxon>Natronomonadaceae</taxon>
        <taxon>Natronomonas</taxon>
    </lineage>
</organism>
<dbReference type="OrthoDB" id="194754at2157"/>
<name>A0A4U5JEF7_9EURY</name>
<evidence type="ECO:0000313" key="2">
    <source>
        <dbReference type="EMBL" id="TKR27820.1"/>
    </source>
</evidence>
<feature type="domain" description="PIN" evidence="1">
    <location>
        <begin position="3"/>
        <end position="115"/>
    </location>
</feature>
<dbReference type="AlphaFoldDB" id="A0A4U5JEF7"/>
<comment type="caution">
    <text evidence="2">The sequence shown here is derived from an EMBL/GenBank/DDBJ whole genome shotgun (WGS) entry which is preliminary data.</text>
</comment>
<dbReference type="Proteomes" id="UP000308037">
    <property type="component" value="Unassembled WGS sequence"/>
</dbReference>
<dbReference type="EMBL" id="QKNX01000001">
    <property type="protein sequence ID" value="TKR27820.1"/>
    <property type="molecule type" value="Genomic_DNA"/>
</dbReference>
<keyword evidence="3" id="KW-1185">Reference proteome</keyword>
<dbReference type="RefSeq" id="WP_137275120.1">
    <property type="nucleotide sequence ID" value="NZ_QKNX01000001.1"/>
</dbReference>
<dbReference type="InterPro" id="IPR029060">
    <property type="entry name" value="PIN-like_dom_sf"/>
</dbReference>
<protein>
    <submittedName>
        <fullName evidence="2">PIN domain-containing protein</fullName>
    </submittedName>
</protein>
<proteinExistence type="predicted"/>
<reference evidence="2 3" key="1">
    <citation type="submission" date="2019-04" db="EMBL/GenBank/DDBJ databases">
        <title>Natronomonas sp. F20-122 a newhaloarchaeon isolated from a saline saltern of Isla Bacuta, Huelva, Spain.</title>
        <authorList>
            <person name="Duran-Viseras A."/>
            <person name="Sanchez-Porro C."/>
            <person name="Ventosa A."/>
        </authorList>
    </citation>
    <scope>NUCLEOTIDE SEQUENCE [LARGE SCALE GENOMIC DNA]</scope>
    <source>
        <strain evidence="2 3">F20-122</strain>
    </source>
</reference>
<evidence type="ECO:0000313" key="3">
    <source>
        <dbReference type="Proteomes" id="UP000308037"/>
    </source>
</evidence>
<dbReference type="Pfam" id="PF01850">
    <property type="entry name" value="PIN"/>
    <property type="match status" value="1"/>
</dbReference>
<gene>
    <name evidence="2" type="ORF">DM868_01660</name>
</gene>
<dbReference type="SUPFAM" id="SSF88723">
    <property type="entry name" value="PIN domain-like"/>
    <property type="match status" value="1"/>
</dbReference>
<dbReference type="Gene3D" id="3.40.50.1010">
    <property type="entry name" value="5'-nuclease"/>
    <property type="match status" value="1"/>
</dbReference>